<accession>A0A9P0BCR0</accession>
<evidence type="ECO:0000256" key="3">
    <source>
        <dbReference type="ARBA" id="ARBA00022448"/>
    </source>
</evidence>
<protein>
    <recommendedName>
        <fullName evidence="9">Ammonium transporter AmtB-like domain-containing protein</fullName>
    </recommendedName>
</protein>
<dbReference type="Gene3D" id="1.10.3430.10">
    <property type="entry name" value="Ammonium transporter AmtB like domains"/>
    <property type="match status" value="1"/>
</dbReference>
<keyword evidence="5 8" id="KW-1133">Transmembrane helix</keyword>
<feature type="domain" description="Ammonium transporter AmtB-like" evidence="9">
    <location>
        <begin position="4"/>
        <end position="283"/>
    </location>
</feature>
<keyword evidence="7" id="KW-0924">Ammonia transport</keyword>
<feature type="transmembrane region" description="Helical" evidence="8">
    <location>
        <begin position="90"/>
        <end position="111"/>
    </location>
</feature>
<feature type="transmembrane region" description="Helical" evidence="8">
    <location>
        <begin position="251"/>
        <end position="278"/>
    </location>
</feature>
<comment type="similarity">
    <text evidence="2">Belongs to the ammonia transporter channel (TC 1.A.11.2) family.</text>
</comment>
<feature type="transmembrane region" description="Helical" evidence="8">
    <location>
        <begin position="213"/>
        <end position="231"/>
    </location>
</feature>
<proteinExistence type="inferred from homology"/>
<evidence type="ECO:0000259" key="9">
    <source>
        <dbReference type="Pfam" id="PF00909"/>
    </source>
</evidence>
<dbReference type="PANTHER" id="PTHR11730:SF6">
    <property type="entry name" value="AMMONIUM TRANSPORTER"/>
    <property type="match status" value="1"/>
</dbReference>
<feature type="transmembrane region" description="Helical" evidence="8">
    <location>
        <begin position="46"/>
        <end position="69"/>
    </location>
</feature>
<keyword evidence="4 8" id="KW-0812">Transmembrane</keyword>
<reference evidence="10" key="1">
    <citation type="submission" date="2021-12" db="EMBL/GenBank/DDBJ databases">
        <authorList>
            <person name="King R."/>
        </authorList>
    </citation>
    <scope>NUCLEOTIDE SEQUENCE</scope>
</reference>
<sequence>MHFIGLGVLTFVYSGLISPLIAHWSSEKGFFSHKKWSGQLVSLKDHGNILEIHLTSALVSALGIIFLSRRILVVRSIDPLSIGLDSINKILVGYSFLMAGIIIFELPTIYYDQRHAGGGVGGLILFNNLIALGTSFLLISILHILVFKGYIFCYLNFTRSFQAGVASMVAICGGVDIMTPLSCFFISIMSTGLYFSVALGLHESAYEDPCNVVAVHFVCGLLGHICTALFASGENFGIMNPNGSAHLFWQLYTFLVTFVFALIIFLILFSIISALGILRTELESRNHQMAMGIKQKKRRRCFKRLFNVSKKRVLYGPTSVLLAFQIGQVPYKLTYNAKRMQHRDHYDTDIV</sequence>
<evidence type="ECO:0000256" key="6">
    <source>
        <dbReference type="ARBA" id="ARBA00023136"/>
    </source>
</evidence>
<feature type="transmembrane region" description="Helical" evidence="8">
    <location>
        <begin position="123"/>
        <end position="147"/>
    </location>
</feature>
<evidence type="ECO:0000256" key="5">
    <source>
        <dbReference type="ARBA" id="ARBA00022989"/>
    </source>
</evidence>
<evidence type="ECO:0000256" key="8">
    <source>
        <dbReference type="SAM" id="Phobius"/>
    </source>
</evidence>
<dbReference type="PANTHER" id="PTHR11730">
    <property type="entry name" value="AMMONIUM TRANSPORTER"/>
    <property type="match status" value="1"/>
</dbReference>
<dbReference type="EMBL" id="OV121138">
    <property type="protein sequence ID" value="CAH0560291.1"/>
    <property type="molecule type" value="Genomic_DNA"/>
</dbReference>
<evidence type="ECO:0000256" key="2">
    <source>
        <dbReference type="ARBA" id="ARBA00005887"/>
    </source>
</evidence>
<name>A0A9P0BCR0_BRAAE</name>
<evidence type="ECO:0000256" key="4">
    <source>
        <dbReference type="ARBA" id="ARBA00022692"/>
    </source>
</evidence>
<feature type="transmembrane region" description="Helical" evidence="8">
    <location>
        <begin position="159"/>
        <end position="178"/>
    </location>
</feature>
<dbReference type="InterPro" id="IPR024041">
    <property type="entry name" value="NH4_transpt_AmtB-like_dom"/>
</dbReference>
<dbReference type="SUPFAM" id="SSF111352">
    <property type="entry name" value="Ammonium transporter"/>
    <property type="match status" value="1"/>
</dbReference>
<keyword evidence="6 8" id="KW-0472">Membrane</keyword>
<dbReference type="AlphaFoldDB" id="A0A9P0BCR0"/>
<organism evidence="10 11">
    <name type="scientific">Brassicogethes aeneus</name>
    <name type="common">Rape pollen beetle</name>
    <name type="synonym">Meligethes aeneus</name>
    <dbReference type="NCBI Taxonomy" id="1431903"/>
    <lineage>
        <taxon>Eukaryota</taxon>
        <taxon>Metazoa</taxon>
        <taxon>Ecdysozoa</taxon>
        <taxon>Arthropoda</taxon>
        <taxon>Hexapoda</taxon>
        <taxon>Insecta</taxon>
        <taxon>Pterygota</taxon>
        <taxon>Neoptera</taxon>
        <taxon>Endopterygota</taxon>
        <taxon>Coleoptera</taxon>
        <taxon>Polyphaga</taxon>
        <taxon>Cucujiformia</taxon>
        <taxon>Nitidulidae</taxon>
        <taxon>Meligethinae</taxon>
        <taxon>Brassicogethes</taxon>
    </lineage>
</organism>
<comment type="subcellular location">
    <subcellularLocation>
        <location evidence="1">Membrane</location>
        <topology evidence="1">Multi-pass membrane protein</topology>
    </subcellularLocation>
</comment>
<feature type="transmembrane region" description="Helical" evidence="8">
    <location>
        <begin position="184"/>
        <end position="201"/>
    </location>
</feature>
<dbReference type="Pfam" id="PF00909">
    <property type="entry name" value="Ammonium_transp"/>
    <property type="match status" value="1"/>
</dbReference>
<keyword evidence="3" id="KW-0813">Transport</keyword>
<evidence type="ECO:0000313" key="11">
    <source>
        <dbReference type="Proteomes" id="UP001154078"/>
    </source>
</evidence>
<dbReference type="Proteomes" id="UP001154078">
    <property type="component" value="Chromosome 7"/>
</dbReference>
<keyword evidence="11" id="KW-1185">Reference proteome</keyword>
<dbReference type="InterPro" id="IPR029020">
    <property type="entry name" value="Ammonium/urea_transptr"/>
</dbReference>
<gene>
    <name evidence="10" type="ORF">MELIAE_LOCUS10059</name>
</gene>
<dbReference type="GO" id="GO:0008519">
    <property type="term" value="F:ammonium channel activity"/>
    <property type="evidence" value="ECO:0007669"/>
    <property type="project" value="InterPro"/>
</dbReference>
<evidence type="ECO:0000256" key="7">
    <source>
        <dbReference type="ARBA" id="ARBA00023177"/>
    </source>
</evidence>
<dbReference type="GO" id="GO:0005886">
    <property type="term" value="C:plasma membrane"/>
    <property type="evidence" value="ECO:0007669"/>
    <property type="project" value="TreeGrafter"/>
</dbReference>
<dbReference type="OrthoDB" id="534912at2759"/>
<dbReference type="GO" id="GO:0097272">
    <property type="term" value="P:ammonium homeostasis"/>
    <property type="evidence" value="ECO:0007669"/>
    <property type="project" value="TreeGrafter"/>
</dbReference>
<evidence type="ECO:0000256" key="1">
    <source>
        <dbReference type="ARBA" id="ARBA00004141"/>
    </source>
</evidence>
<evidence type="ECO:0000313" key="10">
    <source>
        <dbReference type="EMBL" id="CAH0560291.1"/>
    </source>
</evidence>